<keyword evidence="2 4" id="KW-0479">Metal-binding</keyword>
<comment type="caution">
    <text evidence="6">The sequence shown here is derived from an EMBL/GenBank/DDBJ whole genome shotgun (WGS) entry which is preliminary data.</text>
</comment>
<dbReference type="RefSeq" id="WP_119000089.1">
    <property type="nucleotide sequence ID" value="NZ_QWGP01000009.1"/>
</dbReference>
<dbReference type="Proteomes" id="UP000266305">
    <property type="component" value="Unassembled WGS sequence"/>
</dbReference>
<dbReference type="EMBL" id="QWGP01000009">
    <property type="protein sequence ID" value="RHZ95171.1"/>
    <property type="molecule type" value="Genomic_DNA"/>
</dbReference>
<organism evidence="6 7">
    <name type="scientific">Cereibacter sphaeroides</name>
    <name type="common">Rhodobacter sphaeroides</name>
    <dbReference type="NCBI Taxonomy" id="1063"/>
    <lineage>
        <taxon>Bacteria</taxon>
        <taxon>Pseudomonadati</taxon>
        <taxon>Pseudomonadota</taxon>
        <taxon>Alphaproteobacteria</taxon>
        <taxon>Rhodobacterales</taxon>
        <taxon>Paracoccaceae</taxon>
        <taxon>Cereibacter</taxon>
    </lineage>
</organism>
<keyword evidence="4" id="KW-0464">Manganese</keyword>
<proteinExistence type="inferred from homology"/>
<dbReference type="Pfam" id="PF00491">
    <property type="entry name" value="Arginase"/>
    <property type="match status" value="1"/>
</dbReference>
<dbReference type="GO" id="GO:0046872">
    <property type="term" value="F:metal ion binding"/>
    <property type="evidence" value="ECO:0007669"/>
    <property type="project" value="UniProtKB-KW"/>
</dbReference>
<dbReference type="Gene3D" id="3.40.800.10">
    <property type="entry name" value="Ureohydrolase domain"/>
    <property type="match status" value="1"/>
</dbReference>
<feature type="binding site" evidence="4">
    <location>
        <position position="147"/>
    </location>
    <ligand>
        <name>Mn(2+)</name>
        <dbReference type="ChEBI" id="CHEBI:29035"/>
        <label>1</label>
    </ligand>
</feature>
<name>A0AAX1UKW9_CERSP</name>
<sequence>MSVLPTDSLSTPRFVGLPSFMRLPMATELQGLDAAIVGLPSDSGAPFRTGARFAPNALRAMSVMLRPINPYRGHINIFEVLRVADAGDATCVPGYEIESLAALERALDAVVEAGAVPFGIGGDHSVSLAGLRAVAKRHGPLSLVHFDSHTDTWDSYFDGKRYSAGTMFRRAIEEGIVDPARSIQVGMRGSLFQPADVSQSVDLGLEVITCDEMFALGLPETARRIAARSAGHPAFLSFDLDFVDPAYAPGVETPECGGPTARETLSLLRSLQGLNLVGCDVVELNPSYDGPGQITALLGATVMAELLAILAEARVCERSR</sequence>
<comment type="cofactor">
    <cofactor evidence="4">
        <name>Mn(2+)</name>
        <dbReference type="ChEBI" id="CHEBI:29035"/>
    </cofactor>
    <text evidence="4">Binds 2 manganese ions per subunit.</text>
</comment>
<dbReference type="PANTHER" id="PTHR11358:SF26">
    <property type="entry name" value="GUANIDINO ACID HYDROLASE, MITOCHONDRIAL"/>
    <property type="match status" value="1"/>
</dbReference>
<dbReference type="PRINTS" id="PR00116">
    <property type="entry name" value="ARGINASE"/>
</dbReference>
<gene>
    <name evidence="6" type="ORF">D1114_10195</name>
</gene>
<dbReference type="SUPFAM" id="SSF52768">
    <property type="entry name" value="Arginase/deacetylase"/>
    <property type="match status" value="1"/>
</dbReference>
<dbReference type="AlphaFoldDB" id="A0AAX1UKW9"/>
<evidence type="ECO:0000313" key="7">
    <source>
        <dbReference type="Proteomes" id="UP000266305"/>
    </source>
</evidence>
<dbReference type="PIRSF" id="PIRSF036979">
    <property type="entry name" value="Arginase"/>
    <property type="match status" value="1"/>
</dbReference>
<dbReference type="InterPro" id="IPR020855">
    <property type="entry name" value="Ureohydrolase_Mn_BS"/>
</dbReference>
<evidence type="ECO:0000256" key="5">
    <source>
        <dbReference type="RuleBase" id="RU003684"/>
    </source>
</evidence>
<evidence type="ECO:0000256" key="4">
    <source>
        <dbReference type="PIRSR" id="PIRSR036979-1"/>
    </source>
</evidence>
<keyword evidence="3 5" id="KW-0378">Hydrolase</keyword>
<dbReference type="InterPro" id="IPR006035">
    <property type="entry name" value="Ureohydrolase"/>
</dbReference>
<accession>A0AAX1UKW9</accession>
<dbReference type="PANTHER" id="PTHR11358">
    <property type="entry name" value="ARGINASE/AGMATINASE"/>
    <property type="match status" value="1"/>
</dbReference>
<evidence type="ECO:0000256" key="3">
    <source>
        <dbReference type="ARBA" id="ARBA00022801"/>
    </source>
</evidence>
<comment type="similarity">
    <text evidence="1">Belongs to the arginase family. Agmatinase subfamily.</text>
</comment>
<feature type="binding site" evidence="4">
    <location>
        <position position="239"/>
    </location>
    <ligand>
        <name>Mn(2+)</name>
        <dbReference type="ChEBI" id="CHEBI:29035"/>
        <label>1</label>
    </ligand>
</feature>
<dbReference type="InterPro" id="IPR023696">
    <property type="entry name" value="Ureohydrolase_dom_sf"/>
</dbReference>
<protein>
    <submittedName>
        <fullName evidence="6">Agmatinase</fullName>
    </submittedName>
</protein>
<dbReference type="PROSITE" id="PS01053">
    <property type="entry name" value="ARGINASE_1"/>
    <property type="match status" value="1"/>
</dbReference>
<dbReference type="CDD" id="cd11592">
    <property type="entry name" value="Agmatinase_PAH"/>
    <property type="match status" value="1"/>
</dbReference>
<dbReference type="GO" id="GO:0033389">
    <property type="term" value="P:putrescine biosynthetic process from arginine, via agmatine"/>
    <property type="evidence" value="ECO:0007669"/>
    <property type="project" value="TreeGrafter"/>
</dbReference>
<dbReference type="PROSITE" id="PS51409">
    <property type="entry name" value="ARGINASE_2"/>
    <property type="match status" value="1"/>
</dbReference>
<feature type="binding site" evidence="4">
    <location>
        <position position="241"/>
    </location>
    <ligand>
        <name>Mn(2+)</name>
        <dbReference type="ChEBI" id="CHEBI:29035"/>
        <label>1</label>
    </ligand>
</feature>
<feature type="binding site" evidence="4">
    <location>
        <position position="149"/>
    </location>
    <ligand>
        <name>Mn(2+)</name>
        <dbReference type="ChEBI" id="CHEBI:29035"/>
        <label>1</label>
    </ligand>
</feature>
<evidence type="ECO:0000313" key="6">
    <source>
        <dbReference type="EMBL" id="RHZ95171.1"/>
    </source>
</evidence>
<reference evidence="6 7" key="1">
    <citation type="submission" date="2018-08" db="EMBL/GenBank/DDBJ databases">
        <title>Draft genome sequence of Rhodobacter sphaeroides FY.</title>
        <authorList>
            <person name="Rayyan A."/>
            <person name="Meyer T.E."/>
            <person name="Kyndt J.A."/>
        </authorList>
    </citation>
    <scope>NUCLEOTIDE SEQUENCE [LARGE SCALE GENOMIC DNA]</scope>
    <source>
        <strain evidence="6 7">FY</strain>
    </source>
</reference>
<evidence type="ECO:0000256" key="1">
    <source>
        <dbReference type="ARBA" id="ARBA00009227"/>
    </source>
</evidence>
<evidence type="ECO:0000256" key="2">
    <source>
        <dbReference type="ARBA" id="ARBA00022723"/>
    </source>
</evidence>
<dbReference type="GO" id="GO:0008783">
    <property type="term" value="F:agmatinase activity"/>
    <property type="evidence" value="ECO:0007669"/>
    <property type="project" value="TreeGrafter"/>
</dbReference>
<feature type="binding site" evidence="4">
    <location>
        <position position="151"/>
    </location>
    <ligand>
        <name>Mn(2+)</name>
        <dbReference type="ChEBI" id="CHEBI:29035"/>
        <label>1</label>
    </ligand>
</feature>
<feature type="binding site" evidence="4">
    <location>
        <position position="124"/>
    </location>
    <ligand>
        <name>Mn(2+)</name>
        <dbReference type="ChEBI" id="CHEBI:29035"/>
        <label>2</label>
    </ligand>
</feature>